<reference evidence="1 2" key="1">
    <citation type="submission" date="2023-02" db="EMBL/GenBank/DDBJ databases">
        <title>LHISI_Scaffold_Assembly.</title>
        <authorList>
            <person name="Stuart O.P."/>
            <person name="Cleave R."/>
            <person name="Magrath M.J.L."/>
            <person name="Mikheyev A.S."/>
        </authorList>
    </citation>
    <scope>NUCLEOTIDE SEQUENCE [LARGE SCALE GENOMIC DNA]</scope>
    <source>
        <strain evidence="1">Daus_M_001</strain>
        <tissue evidence="1">Leg muscle</tissue>
    </source>
</reference>
<proteinExistence type="predicted"/>
<keyword evidence="2" id="KW-1185">Reference proteome</keyword>
<evidence type="ECO:0000313" key="1">
    <source>
        <dbReference type="EMBL" id="KAJ8874663.1"/>
    </source>
</evidence>
<protein>
    <submittedName>
        <fullName evidence="1">Uncharacterized protein</fullName>
    </submittedName>
</protein>
<accession>A0ABQ9GRM7</accession>
<comment type="caution">
    <text evidence="1">The sequence shown here is derived from an EMBL/GenBank/DDBJ whole genome shotgun (WGS) entry which is preliminary data.</text>
</comment>
<sequence length="257" mass="28477">MTRCTVLRLKLLRPRLIGGMSLELSINGNTHEINQSTKNISRNLYLYDSKKSSVPKRYQLSSQNGVISAGRQRAHHVPRPTGRDSRAVFYDYLTCPMGPPVCVVSLSIEVNGEAVKDVHELYLRSTTCLHSGYEKEQTRNAGSTIVRCVGLRWAVANQDEADSVAARRRRCCLSVKFGTEDSLSRWDGVYGGGVGRVLTIFEKRMAMRAGVGCSVASEPVNARSHAMLESQELSSILEGSSRVTAFWAAFDFMCRAH</sequence>
<evidence type="ECO:0000313" key="2">
    <source>
        <dbReference type="Proteomes" id="UP001159363"/>
    </source>
</evidence>
<dbReference type="Proteomes" id="UP001159363">
    <property type="component" value="Chromosome 9"/>
</dbReference>
<name>A0ABQ9GRM7_9NEOP</name>
<dbReference type="EMBL" id="JARBHB010000010">
    <property type="protein sequence ID" value="KAJ8874663.1"/>
    <property type="molecule type" value="Genomic_DNA"/>
</dbReference>
<organism evidence="1 2">
    <name type="scientific">Dryococelus australis</name>
    <dbReference type="NCBI Taxonomy" id="614101"/>
    <lineage>
        <taxon>Eukaryota</taxon>
        <taxon>Metazoa</taxon>
        <taxon>Ecdysozoa</taxon>
        <taxon>Arthropoda</taxon>
        <taxon>Hexapoda</taxon>
        <taxon>Insecta</taxon>
        <taxon>Pterygota</taxon>
        <taxon>Neoptera</taxon>
        <taxon>Polyneoptera</taxon>
        <taxon>Phasmatodea</taxon>
        <taxon>Verophasmatodea</taxon>
        <taxon>Anareolatae</taxon>
        <taxon>Phasmatidae</taxon>
        <taxon>Eurycanthinae</taxon>
        <taxon>Dryococelus</taxon>
    </lineage>
</organism>
<gene>
    <name evidence="1" type="ORF">PR048_025529</name>
</gene>